<organism evidence="1 2">
    <name type="scientific">Hypoxylon rubiginosum</name>
    <dbReference type="NCBI Taxonomy" id="110542"/>
    <lineage>
        <taxon>Eukaryota</taxon>
        <taxon>Fungi</taxon>
        <taxon>Dikarya</taxon>
        <taxon>Ascomycota</taxon>
        <taxon>Pezizomycotina</taxon>
        <taxon>Sordariomycetes</taxon>
        <taxon>Xylariomycetidae</taxon>
        <taxon>Xylariales</taxon>
        <taxon>Hypoxylaceae</taxon>
        <taxon>Hypoxylon</taxon>
    </lineage>
</organism>
<protein>
    <submittedName>
        <fullName evidence="1">THO complex subunit 1 transcription elongation factor-domain-containing protein</fullName>
    </submittedName>
</protein>
<reference evidence="1 2" key="1">
    <citation type="journal article" date="2022" name="New Phytol.">
        <title>Ecological generalism drives hyperdiversity of secondary metabolite gene clusters in xylarialean endophytes.</title>
        <authorList>
            <person name="Franco M.E.E."/>
            <person name="Wisecaver J.H."/>
            <person name="Arnold A.E."/>
            <person name="Ju Y.M."/>
            <person name="Slot J.C."/>
            <person name="Ahrendt S."/>
            <person name="Moore L.P."/>
            <person name="Eastman K.E."/>
            <person name="Scott K."/>
            <person name="Konkel Z."/>
            <person name="Mondo S.J."/>
            <person name="Kuo A."/>
            <person name="Hayes R.D."/>
            <person name="Haridas S."/>
            <person name="Andreopoulos B."/>
            <person name="Riley R."/>
            <person name="LaButti K."/>
            <person name="Pangilinan J."/>
            <person name="Lipzen A."/>
            <person name="Amirebrahimi M."/>
            <person name="Yan J."/>
            <person name="Adam C."/>
            <person name="Keymanesh K."/>
            <person name="Ng V."/>
            <person name="Louie K."/>
            <person name="Northen T."/>
            <person name="Drula E."/>
            <person name="Henrissat B."/>
            <person name="Hsieh H.M."/>
            <person name="Youens-Clark K."/>
            <person name="Lutzoni F."/>
            <person name="Miadlikowska J."/>
            <person name="Eastwood D.C."/>
            <person name="Hamelin R.C."/>
            <person name="Grigoriev I.V."/>
            <person name="U'Ren J.M."/>
        </authorList>
    </citation>
    <scope>NUCLEOTIDE SEQUENCE [LARGE SCALE GENOMIC DNA]</scope>
    <source>
        <strain evidence="1 2">CBS 119005</strain>
    </source>
</reference>
<gene>
    <name evidence="1" type="ORF">F4820DRAFT_431246</name>
</gene>
<evidence type="ECO:0000313" key="1">
    <source>
        <dbReference type="EMBL" id="KAI4862158.1"/>
    </source>
</evidence>
<dbReference type="Proteomes" id="UP001497700">
    <property type="component" value="Unassembled WGS sequence"/>
</dbReference>
<dbReference type="EMBL" id="MU393532">
    <property type="protein sequence ID" value="KAI4862158.1"/>
    <property type="molecule type" value="Genomic_DNA"/>
</dbReference>
<proteinExistence type="predicted"/>
<accession>A0ACB9YSJ9</accession>
<sequence>MPSADNTDHDIPQVDAFATLLKNALNHAQSIKTTSSIEPPLTKADFDKLLAQLPTIFPCASPGYTSNNLGAEKARQYAVVETAARNVFSGLVAGTPIDSPEFVQIWNLFDFLSVLSDGEQCDPALLFWLVEELLDSQTNEGCRKIFDFLESRREQIIAQNLKQKQLVILRSCNDLLRRLSRAEDTAFCGRVFIFMFQCFPLGDRSSVNLRGEYHVENVTTYEETPVEPDDSADKMAVDSEADSGKDGKEDNKATTKAVSFDAKNKPAAEKPLDTNALYPIFWSLQHQFSQPTTLFDSAQLAKFKSGLEATMTAFETVDKLQRSTKGSDESKVTPQKRKHPEGDEDLRSSTNNPKYLTSRDLFELEIGDLYFRRHILIQAFIVLDFLFSLTPQAKAKLASIKLQNRSVNYGDQKLGDEDTKWARAMKERITNYIQAENDGYFFYRVVESVISRDKNWVRWKVESCPPIKRDPIAPADFNEARASAKRIATNKRLRAVPMGSLSLDFLKEEDTESAMEKLKEPERWKLPDLHVFKEKIETDDLDLDFAKNEKERSEILEAKASKTWRALRIARRSKLAAFDKVDDWQKVDAIFEDHSTPEPTQDEATGEKQVPEDKRPIVLTGPSKVGKSALASMLLERRKDVFGQVVRHTTRSPGDGEVDGQDYHFVDSKAFNTILDGDYFLEYSTRDGFDYGTSRKVAEALEESGKVPIIELDREGIQMAKDNGYNARFIFISPPTTEELEARLKKAGVSEEHVQSALQAAEEDIEHSKSEGQYDTIITNDDVEEAYKSLEAFIYGSAGEANGVNGDDAAAGDDVPMKDASNGDDAS</sequence>
<keyword evidence="1" id="KW-0251">Elongation factor</keyword>
<name>A0ACB9YSJ9_9PEZI</name>
<keyword evidence="2" id="KW-1185">Reference proteome</keyword>
<comment type="caution">
    <text evidence="1">The sequence shown here is derived from an EMBL/GenBank/DDBJ whole genome shotgun (WGS) entry which is preliminary data.</text>
</comment>
<keyword evidence="1" id="KW-0648">Protein biosynthesis</keyword>
<evidence type="ECO:0000313" key="2">
    <source>
        <dbReference type="Proteomes" id="UP001497700"/>
    </source>
</evidence>